<evidence type="ECO:0000313" key="1">
    <source>
        <dbReference type="EMBL" id="TRZ15616.1"/>
    </source>
</evidence>
<gene>
    <name evidence="1" type="ORF">HGM15179_011547</name>
</gene>
<dbReference type="EMBL" id="SWJQ01000359">
    <property type="protein sequence ID" value="TRZ15616.1"/>
    <property type="molecule type" value="Genomic_DNA"/>
</dbReference>
<sequence length="136" mass="14888">MPIKTPGINLSISDLYVPQPGAFDSGAQTCIGITSLFTSIQLMPFQVSGKCQTRSEPKLLGAPAERDKQKIQMPGEFGNEPIKCFGTIRTDAGAEGTKKDSVANFASVLRLPPKHIPVGTERYRCPSIQHRLYFHL</sequence>
<name>A0A8K1LJ54_9PASS</name>
<dbReference type="Proteomes" id="UP000796761">
    <property type="component" value="Unassembled WGS sequence"/>
</dbReference>
<accession>A0A8K1LJ54</accession>
<reference evidence="1" key="1">
    <citation type="submission" date="2019-04" db="EMBL/GenBank/DDBJ databases">
        <title>Genome assembly of Zosterops borbonicus 15179.</title>
        <authorList>
            <person name="Leroy T."/>
            <person name="Anselmetti Y."/>
            <person name="Tilak M.-K."/>
            <person name="Nabholz B."/>
        </authorList>
    </citation>
    <scope>NUCLEOTIDE SEQUENCE</scope>
    <source>
        <strain evidence="1">HGM_15179</strain>
        <tissue evidence="1">Muscle</tissue>
    </source>
</reference>
<keyword evidence="2" id="KW-1185">Reference proteome</keyword>
<proteinExistence type="predicted"/>
<protein>
    <submittedName>
        <fullName evidence="1">Uncharacterized protein</fullName>
    </submittedName>
</protein>
<organism evidence="1 2">
    <name type="scientific">Zosterops borbonicus</name>
    <dbReference type="NCBI Taxonomy" id="364589"/>
    <lineage>
        <taxon>Eukaryota</taxon>
        <taxon>Metazoa</taxon>
        <taxon>Chordata</taxon>
        <taxon>Craniata</taxon>
        <taxon>Vertebrata</taxon>
        <taxon>Euteleostomi</taxon>
        <taxon>Archelosauria</taxon>
        <taxon>Archosauria</taxon>
        <taxon>Dinosauria</taxon>
        <taxon>Saurischia</taxon>
        <taxon>Theropoda</taxon>
        <taxon>Coelurosauria</taxon>
        <taxon>Aves</taxon>
        <taxon>Neognathae</taxon>
        <taxon>Neoaves</taxon>
        <taxon>Telluraves</taxon>
        <taxon>Australaves</taxon>
        <taxon>Passeriformes</taxon>
        <taxon>Sylvioidea</taxon>
        <taxon>Zosteropidae</taxon>
        <taxon>Zosterops</taxon>
    </lineage>
</organism>
<comment type="caution">
    <text evidence="1">The sequence shown here is derived from an EMBL/GenBank/DDBJ whole genome shotgun (WGS) entry which is preliminary data.</text>
</comment>
<dbReference type="AlphaFoldDB" id="A0A8K1LJ54"/>
<evidence type="ECO:0000313" key="2">
    <source>
        <dbReference type="Proteomes" id="UP000796761"/>
    </source>
</evidence>